<accession>A0A7J8GB07</accession>
<keyword evidence="1" id="KW-0812">Transmembrane</keyword>
<sequence>MVTLGAPVSDWATMEELHPTENMYFCQTQETLECFMTEAPDDMGASLTIPGYQWEIADCAIIVQVFIVLFLLARIMQSFKERISVQGDKEASSSSSALAIVKCNTLNKFHPGLKEGENSEAADDLNVPKPAVRNIICIIVRHGTKKNSQCSDQEQPLSETARKIQAMHQNQKAIGIQVQEAKTSLKLLPATEKTQILHNELYGLCEGSGIISAR</sequence>
<dbReference type="AlphaFoldDB" id="A0A7J8GB07"/>
<comment type="caution">
    <text evidence="2">The sequence shown here is derived from an EMBL/GenBank/DDBJ whole genome shotgun (WGS) entry which is preliminary data.</text>
</comment>
<evidence type="ECO:0000256" key="1">
    <source>
        <dbReference type="SAM" id="Phobius"/>
    </source>
</evidence>
<organism evidence="2 3">
    <name type="scientific">Rousettus aegyptiacus</name>
    <name type="common">Egyptian fruit bat</name>
    <name type="synonym">Pteropus aegyptiacus</name>
    <dbReference type="NCBI Taxonomy" id="9407"/>
    <lineage>
        <taxon>Eukaryota</taxon>
        <taxon>Metazoa</taxon>
        <taxon>Chordata</taxon>
        <taxon>Craniata</taxon>
        <taxon>Vertebrata</taxon>
        <taxon>Euteleostomi</taxon>
        <taxon>Mammalia</taxon>
        <taxon>Eutheria</taxon>
        <taxon>Laurasiatheria</taxon>
        <taxon>Chiroptera</taxon>
        <taxon>Yinpterochiroptera</taxon>
        <taxon>Pteropodoidea</taxon>
        <taxon>Pteropodidae</taxon>
        <taxon>Rousettinae</taxon>
        <taxon>Rousettus</taxon>
    </lineage>
</organism>
<keyword evidence="1" id="KW-1133">Transmembrane helix</keyword>
<evidence type="ECO:0000313" key="2">
    <source>
        <dbReference type="EMBL" id="KAF6456845.1"/>
    </source>
</evidence>
<reference evidence="2 3" key="1">
    <citation type="journal article" date="2020" name="Nature">
        <title>Six reference-quality genomes reveal evolution of bat adaptations.</title>
        <authorList>
            <person name="Jebb D."/>
            <person name="Huang Z."/>
            <person name="Pippel M."/>
            <person name="Hughes G.M."/>
            <person name="Lavrichenko K."/>
            <person name="Devanna P."/>
            <person name="Winkler S."/>
            <person name="Jermiin L.S."/>
            <person name="Skirmuntt E.C."/>
            <person name="Katzourakis A."/>
            <person name="Burkitt-Gray L."/>
            <person name="Ray D.A."/>
            <person name="Sullivan K.A.M."/>
            <person name="Roscito J.G."/>
            <person name="Kirilenko B.M."/>
            <person name="Davalos L.M."/>
            <person name="Corthals A.P."/>
            <person name="Power M.L."/>
            <person name="Jones G."/>
            <person name="Ransome R.D."/>
            <person name="Dechmann D.K.N."/>
            <person name="Locatelli A.G."/>
            <person name="Puechmaille S.J."/>
            <person name="Fedrigo O."/>
            <person name="Jarvis E.D."/>
            <person name="Hiller M."/>
            <person name="Vernes S.C."/>
            <person name="Myers E.W."/>
            <person name="Teeling E.C."/>
        </authorList>
    </citation>
    <scope>NUCLEOTIDE SEQUENCE [LARGE SCALE GENOMIC DNA]</scope>
    <source>
        <strain evidence="2">MRouAeg1</strain>
        <tissue evidence="2">Muscle</tissue>
    </source>
</reference>
<evidence type="ECO:0000313" key="3">
    <source>
        <dbReference type="Proteomes" id="UP000593571"/>
    </source>
</evidence>
<feature type="transmembrane region" description="Helical" evidence="1">
    <location>
        <begin position="52"/>
        <end position="73"/>
    </location>
</feature>
<proteinExistence type="predicted"/>
<gene>
    <name evidence="2" type="ORF">HJG63_011493</name>
</gene>
<name>A0A7J8GB07_ROUAE</name>
<dbReference type="Proteomes" id="UP000593571">
    <property type="component" value="Unassembled WGS sequence"/>
</dbReference>
<dbReference type="EMBL" id="JACASE010000006">
    <property type="protein sequence ID" value="KAF6456845.1"/>
    <property type="molecule type" value="Genomic_DNA"/>
</dbReference>
<protein>
    <submittedName>
        <fullName evidence="2">Uncharacterized protein</fullName>
    </submittedName>
</protein>
<keyword evidence="1" id="KW-0472">Membrane</keyword>
<keyword evidence="3" id="KW-1185">Reference proteome</keyword>